<feature type="transmembrane region" description="Helical" evidence="2">
    <location>
        <begin position="52"/>
        <end position="71"/>
    </location>
</feature>
<feature type="domain" description="DUF7703" evidence="3">
    <location>
        <begin position="20"/>
        <end position="264"/>
    </location>
</feature>
<dbReference type="InterPro" id="IPR056120">
    <property type="entry name" value="DUF7703"/>
</dbReference>
<dbReference type="PANTHER" id="PTHR37013:SF3">
    <property type="entry name" value="INTEGRAL MEMBRANE PROTEIN (AFU_ORTHOLOGUE AFUA_1G05950)"/>
    <property type="match status" value="1"/>
</dbReference>
<proteinExistence type="predicted"/>
<dbReference type="AlphaFoldDB" id="A0A6A6UVV7"/>
<protein>
    <recommendedName>
        <fullName evidence="3">DUF7703 domain-containing protein</fullName>
    </recommendedName>
</protein>
<evidence type="ECO:0000313" key="4">
    <source>
        <dbReference type="EMBL" id="KAF2742402.1"/>
    </source>
</evidence>
<feature type="transmembrane region" description="Helical" evidence="2">
    <location>
        <begin position="124"/>
        <end position="144"/>
    </location>
</feature>
<sequence length="369" mass="41165">MAPAPDVPRLGTEVELPLTHKIVMACFITLGWYNVVELTVIMQSFFKRHSGLYFYSLVVANAGVFFHGLGHLLKFYHLNEWMKGHDLCNTILSWGGWTMMVTGQSLVLYSRLHLIVQATWTRWVLGLIILDGLALHISTGVLTFLTNLEGAEKWAPAYSVVERIQVSMFFVQEIILSGIYIWKTASMLRAEGPIFNVKKSARGAKGRNVLIHTIVISAVIIGLDITLIALEFSGMNDIQTTYKTAVYSIKLKMEFAILNALMKLVKGKLRVDYSPYTGRSDDPTAVGHVREIGYGVGSRRQAGGSALGHSSRAYARMDDDVVALKDLKSTEVMKTTTTEVRVDHLHLGDVEERSQSKTSSEVEIIDKRK</sequence>
<dbReference type="Proteomes" id="UP000799440">
    <property type="component" value="Unassembled WGS sequence"/>
</dbReference>
<evidence type="ECO:0000256" key="1">
    <source>
        <dbReference type="SAM" id="MobiDB-lite"/>
    </source>
</evidence>
<keyword evidence="2" id="KW-0812">Transmembrane</keyword>
<dbReference type="EMBL" id="MU006609">
    <property type="protein sequence ID" value="KAF2742402.1"/>
    <property type="molecule type" value="Genomic_DNA"/>
</dbReference>
<accession>A0A6A6UVV7</accession>
<feature type="transmembrane region" description="Helical" evidence="2">
    <location>
        <begin position="209"/>
        <end position="230"/>
    </location>
</feature>
<dbReference type="PANTHER" id="PTHR37013">
    <property type="entry name" value="INTEGRAL MEMBRANE PROTEIN (AFU_ORTHOLOGUE AFUA_1G05950)-RELATED"/>
    <property type="match status" value="1"/>
</dbReference>
<keyword evidence="2" id="KW-1133">Transmembrane helix</keyword>
<evidence type="ECO:0000259" key="3">
    <source>
        <dbReference type="Pfam" id="PF24802"/>
    </source>
</evidence>
<evidence type="ECO:0000256" key="2">
    <source>
        <dbReference type="SAM" id="Phobius"/>
    </source>
</evidence>
<evidence type="ECO:0000313" key="5">
    <source>
        <dbReference type="Proteomes" id="UP000799440"/>
    </source>
</evidence>
<dbReference type="OrthoDB" id="405906at2759"/>
<keyword evidence="2" id="KW-0472">Membrane</keyword>
<gene>
    <name evidence="4" type="ORF">M011DRAFT_433156</name>
</gene>
<feature type="region of interest" description="Disordered" evidence="1">
    <location>
        <begin position="350"/>
        <end position="369"/>
    </location>
</feature>
<feature type="transmembrane region" description="Helical" evidence="2">
    <location>
        <begin position="164"/>
        <end position="182"/>
    </location>
</feature>
<feature type="transmembrane region" description="Helical" evidence="2">
    <location>
        <begin position="22"/>
        <end position="40"/>
    </location>
</feature>
<keyword evidence="5" id="KW-1185">Reference proteome</keyword>
<organism evidence="4 5">
    <name type="scientific">Sporormia fimetaria CBS 119925</name>
    <dbReference type="NCBI Taxonomy" id="1340428"/>
    <lineage>
        <taxon>Eukaryota</taxon>
        <taxon>Fungi</taxon>
        <taxon>Dikarya</taxon>
        <taxon>Ascomycota</taxon>
        <taxon>Pezizomycotina</taxon>
        <taxon>Dothideomycetes</taxon>
        <taxon>Pleosporomycetidae</taxon>
        <taxon>Pleosporales</taxon>
        <taxon>Sporormiaceae</taxon>
        <taxon>Sporormia</taxon>
    </lineage>
</organism>
<feature type="transmembrane region" description="Helical" evidence="2">
    <location>
        <begin position="91"/>
        <end position="112"/>
    </location>
</feature>
<name>A0A6A6UVV7_9PLEO</name>
<dbReference type="Pfam" id="PF24802">
    <property type="entry name" value="DUF7703"/>
    <property type="match status" value="1"/>
</dbReference>
<reference evidence="4" key="1">
    <citation type="journal article" date="2020" name="Stud. Mycol.">
        <title>101 Dothideomycetes genomes: a test case for predicting lifestyles and emergence of pathogens.</title>
        <authorList>
            <person name="Haridas S."/>
            <person name="Albert R."/>
            <person name="Binder M."/>
            <person name="Bloem J."/>
            <person name="Labutti K."/>
            <person name="Salamov A."/>
            <person name="Andreopoulos B."/>
            <person name="Baker S."/>
            <person name="Barry K."/>
            <person name="Bills G."/>
            <person name="Bluhm B."/>
            <person name="Cannon C."/>
            <person name="Castanera R."/>
            <person name="Culley D."/>
            <person name="Daum C."/>
            <person name="Ezra D."/>
            <person name="Gonzalez J."/>
            <person name="Henrissat B."/>
            <person name="Kuo A."/>
            <person name="Liang C."/>
            <person name="Lipzen A."/>
            <person name="Lutzoni F."/>
            <person name="Magnuson J."/>
            <person name="Mondo S."/>
            <person name="Nolan M."/>
            <person name="Ohm R."/>
            <person name="Pangilinan J."/>
            <person name="Park H.-J."/>
            <person name="Ramirez L."/>
            <person name="Alfaro M."/>
            <person name="Sun H."/>
            <person name="Tritt A."/>
            <person name="Yoshinaga Y."/>
            <person name="Zwiers L.-H."/>
            <person name="Turgeon B."/>
            <person name="Goodwin S."/>
            <person name="Spatafora J."/>
            <person name="Crous P."/>
            <person name="Grigoriev I."/>
        </authorList>
    </citation>
    <scope>NUCLEOTIDE SEQUENCE</scope>
    <source>
        <strain evidence="4">CBS 119925</strain>
    </source>
</reference>